<dbReference type="EMBL" id="JAULBC010000001">
    <property type="protein sequence ID" value="MEX6686238.1"/>
    <property type="molecule type" value="Genomic_DNA"/>
</dbReference>
<dbReference type="GO" id="GO:0008168">
    <property type="term" value="F:methyltransferase activity"/>
    <property type="evidence" value="ECO:0007669"/>
    <property type="project" value="UniProtKB-KW"/>
</dbReference>
<evidence type="ECO:0000256" key="1">
    <source>
        <dbReference type="ARBA" id="ARBA00022603"/>
    </source>
</evidence>
<dbReference type="InterPro" id="IPR012967">
    <property type="entry name" value="COMT_dimerisation"/>
</dbReference>
<accession>A0ABV3ZCR0</accession>
<dbReference type="Gene3D" id="3.40.50.150">
    <property type="entry name" value="Vaccinia Virus protein VP39"/>
    <property type="match status" value="1"/>
</dbReference>
<keyword evidence="2" id="KW-0808">Transferase</keyword>
<dbReference type="InterPro" id="IPR016461">
    <property type="entry name" value="COMT-like"/>
</dbReference>
<feature type="domain" description="O-methyltransferase dimerisation" evidence="5">
    <location>
        <begin position="19"/>
        <end position="95"/>
    </location>
</feature>
<evidence type="ECO:0000256" key="2">
    <source>
        <dbReference type="ARBA" id="ARBA00022679"/>
    </source>
</evidence>
<evidence type="ECO:0000313" key="7">
    <source>
        <dbReference type="Proteomes" id="UP001560573"/>
    </source>
</evidence>
<keyword evidence="7" id="KW-1185">Reference proteome</keyword>
<dbReference type="Pfam" id="PF00891">
    <property type="entry name" value="Methyltransf_2"/>
    <property type="match status" value="1"/>
</dbReference>
<dbReference type="PANTHER" id="PTHR43712:SF2">
    <property type="entry name" value="O-METHYLTRANSFERASE CICE"/>
    <property type="match status" value="1"/>
</dbReference>
<dbReference type="SUPFAM" id="SSF46785">
    <property type="entry name" value="Winged helix' DNA-binding domain"/>
    <property type="match status" value="1"/>
</dbReference>
<evidence type="ECO:0000313" key="6">
    <source>
        <dbReference type="EMBL" id="MEX6686238.1"/>
    </source>
</evidence>
<name>A0ABV3ZCR0_9BACT</name>
<evidence type="ECO:0000256" key="3">
    <source>
        <dbReference type="ARBA" id="ARBA00022691"/>
    </source>
</evidence>
<dbReference type="RefSeq" id="WP_369327629.1">
    <property type="nucleotide sequence ID" value="NZ_JAULBC010000001.1"/>
</dbReference>
<dbReference type="InterPro" id="IPR001077">
    <property type="entry name" value="COMT_C"/>
</dbReference>
<protein>
    <submittedName>
        <fullName evidence="6">Methyltransferase</fullName>
    </submittedName>
</protein>
<dbReference type="SUPFAM" id="SSF53335">
    <property type="entry name" value="S-adenosyl-L-methionine-dependent methyltransferases"/>
    <property type="match status" value="1"/>
</dbReference>
<reference evidence="6 7" key="1">
    <citation type="submission" date="2023-07" db="EMBL/GenBank/DDBJ databases">
        <authorList>
            <person name="Lian W.-H."/>
        </authorList>
    </citation>
    <scope>NUCLEOTIDE SEQUENCE [LARGE SCALE GENOMIC DNA]</scope>
    <source>
        <strain evidence="6 7">SYSU DXS3180</strain>
    </source>
</reference>
<dbReference type="InterPro" id="IPR036390">
    <property type="entry name" value="WH_DNA-bd_sf"/>
</dbReference>
<proteinExistence type="predicted"/>
<dbReference type="PROSITE" id="PS51683">
    <property type="entry name" value="SAM_OMT_II"/>
    <property type="match status" value="1"/>
</dbReference>
<dbReference type="Pfam" id="PF08100">
    <property type="entry name" value="Dimerisation"/>
    <property type="match status" value="1"/>
</dbReference>
<sequence>MLTETISNQVVINPSRIMQTGFAFWSSKVLLTAVGFDLFTLLSDDSKTSAEIKESLQLHGRGIEDFLDALVAMKFLCRSGQGSQAKYANSLETDIFLNKKRPSYMGGILAMANNRVYSFWGDLGEGLKTGLPQNEVKNGGDGVFAALYADEKRLEEFIHAMGGIQLGNFIAFANQFNFSGYYTHCDIGGAGGDLSIQIAIHQPQIISTTFDLPEVAPIAQRNINNNEVADRVQVVSGNFFTDPFPQADIITMGNILHDWSLEDKKILIKKAYDALPDGGAFVVIENVIDDERKENAFGLLMSLNMLLETFGGFDYTAADFTGWAKEAGFKQVDIMHLTGPSSALIAYK</sequence>
<dbReference type="PANTHER" id="PTHR43712">
    <property type="entry name" value="PUTATIVE (AFU_ORTHOLOGUE AFUA_4G14580)-RELATED"/>
    <property type="match status" value="1"/>
</dbReference>
<dbReference type="GO" id="GO:0032259">
    <property type="term" value="P:methylation"/>
    <property type="evidence" value="ECO:0007669"/>
    <property type="project" value="UniProtKB-KW"/>
</dbReference>
<dbReference type="InterPro" id="IPR036388">
    <property type="entry name" value="WH-like_DNA-bd_sf"/>
</dbReference>
<gene>
    <name evidence="6" type="ORF">QTN47_01965</name>
</gene>
<keyword evidence="3" id="KW-0949">S-adenosyl-L-methionine</keyword>
<feature type="domain" description="O-methyltransferase C-terminal" evidence="4">
    <location>
        <begin position="120"/>
        <end position="330"/>
    </location>
</feature>
<evidence type="ECO:0000259" key="4">
    <source>
        <dbReference type="Pfam" id="PF00891"/>
    </source>
</evidence>
<comment type="caution">
    <text evidence="6">The sequence shown here is derived from an EMBL/GenBank/DDBJ whole genome shotgun (WGS) entry which is preliminary data.</text>
</comment>
<dbReference type="Gene3D" id="1.10.10.10">
    <property type="entry name" value="Winged helix-like DNA-binding domain superfamily/Winged helix DNA-binding domain"/>
    <property type="match status" value="1"/>
</dbReference>
<dbReference type="Proteomes" id="UP001560573">
    <property type="component" value="Unassembled WGS sequence"/>
</dbReference>
<dbReference type="PIRSF" id="PIRSF005739">
    <property type="entry name" value="O-mtase"/>
    <property type="match status" value="1"/>
</dbReference>
<organism evidence="6 7">
    <name type="scientific">Danxiaibacter flavus</name>
    <dbReference type="NCBI Taxonomy" id="3049108"/>
    <lineage>
        <taxon>Bacteria</taxon>
        <taxon>Pseudomonadati</taxon>
        <taxon>Bacteroidota</taxon>
        <taxon>Chitinophagia</taxon>
        <taxon>Chitinophagales</taxon>
        <taxon>Chitinophagaceae</taxon>
        <taxon>Danxiaibacter</taxon>
    </lineage>
</organism>
<evidence type="ECO:0000259" key="5">
    <source>
        <dbReference type="Pfam" id="PF08100"/>
    </source>
</evidence>
<keyword evidence="1 6" id="KW-0489">Methyltransferase</keyword>
<dbReference type="InterPro" id="IPR029063">
    <property type="entry name" value="SAM-dependent_MTases_sf"/>
</dbReference>